<feature type="compositionally biased region" description="Low complexity" evidence="1">
    <location>
        <begin position="187"/>
        <end position="197"/>
    </location>
</feature>
<keyword evidence="3" id="KW-1185">Reference proteome</keyword>
<feature type="compositionally biased region" description="Pro residues" evidence="1">
    <location>
        <begin position="215"/>
        <end position="225"/>
    </location>
</feature>
<feature type="compositionally biased region" description="Low complexity" evidence="1">
    <location>
        <begin position="226"/>
        <end position="274"/>
    </location>
</feature>
<proteinExistence type="predicted"/>
<evidence type="ECO:0000256" key="1">
    <source>
        <dbReference type="SAM" id="MobiDB-lite"/>
    </source>
</evidence>
<reference evidence="2 3" key="1">
    <citation type="submission" date="2020-08" db="EMBL/GenBank/DDBJ databases">
        <title>Genome sequencing of Purple Non-Sulfur Bacteria from various extreme environments.</title>
        <authorList>
            <person name="Mayer M."/>
        </authorList>
    </citation>
    <scope>NUCLEOTIDE SEQUENCE [LARGE SCALE GENOMIC DNA]</scope>
    <source>
        <strain evidence="2 3">JA135</strain>
    </source>
</reference>
<dbReference type="EMBL" id="JACIGI010000002">
    <property type="protein sequence ID" value="MBB4284521.1"/>
    <property type="molecule type" value="Genomic_DNA"/>
</dbReference>
<comment type="caution">
    <text evidence="2">The sequence shown here is derived from an EMBL/GenBank/DDBJ whole genome shotgun (WGS) entry which is preliminary data.</text>
</comment>
<sequence length="392" mass="41022">MRFSSAPRPEHRPTHRSPRRPRAPRALVLGAAGFLVTLVVSMPALAGLEVCNQTNVTRWLAIGYMQDGLWTSEGWWELEPGDCATPIQSDLTQRYYYYRAEDPDERFEGDGYVFCAVDDAFTIAGDTDCVARGYEELDFREIDTGAAATTFTLVLSPRTVPGAQPLSFEGPDDRGAPAAPVAPEEQSAALPSVSPATPAAPPEPAAPATAVAPTSDPPAAAPPQAPETGAAETRAPETGTAETETAETGAAETGAAETGAAETGAADAGSATGTNPFGGPVAALPGDNGDPLAATYRAVLGTWRSLDDRANRIRFDEDLYAAYHAGDLMETGPFEVAERCPVGDGGGGEPTVVVRLPGADAPQCYGVLYVDETTLELLALPRGNLLRYEAVE</sequence>
<dbReference type="Proteomes" id="UP000555728">
    <property type="component" value="Unassembled WGS sequence"/>
</dbReference>
<name>A0A7W6WIS3_9PROT</name>
<dbReference type="Pfam" id="PF06282">
    <property type="entry name" value="DUF1036"/>
    <property type="match status" value="1"/>
</dbReference>
<accession>A0A7W6WIS3</accession>
<feature type="region of interest" description="Disordered" evidence="1">
    <location>
        <begin position="163"/>
        <end position="284"/>
    </location>
</feature>
<dbReference type="InterPro" id="IPR009380">
    <property type="entry name" value="DUF1036"/>
</dbReference>
<feature type="compositionally biased region" description="Basic residues" evidence="1">
    <location>
        <begin position="13"/>
        <end position="22"/>
    </location>
</feature>
<gene>
    <name evidence="2" type="ORF">GGD88_000228</name>
</gene>
<organism evidence="2 3">
    <name type="scientific">Roseospira goensis</name>
    <dbReference type="NCBI Taxonomy" id="391922"/>
    <lineage>
        <taxon>Bacteria</taxon>
        <taxon>Pseudomonadati</taxon>
        <taxon>Pseudomonadota</taxon>
        <taxon>Alphaproteobacteria</taxon>
        <taxon>Rhodospirillales</taxon>
        <taxon>Rhodospirillaceae</taxon>
        <taxon>Roseospira</taxon>
    </lineage>
</organism>
<evidence type="ECO:0000313" key="3">
    <source>
        <dbReference type="Proteomes" id="UP000555728"/>
    </source>
</evidence>
<protein>
    <submittedName>
        <fullName evidence="2">Putative membrane protein</fullName>
    </submittedName>
</protein>
<feature type="region of interest" description="Disordered" evidence="1">
    <location>
        <begin position="1"/>
        <end position="22"/>
    </location>
</feature>
<evidence type="ECO:0000313" key="2">
    <source>
        <dbReference type="EMBL" id="MBB4284521.1"/>
    </source>
</evidence>
<dbReference type="AlphaFoldDB" id="A0A7W6WIS3"/>